<dbReference type="InterPro" id="IPR038056">
    <property type="entry name" value="YjbR-like_sf"/>
</dbReference>
<dbReference type="EMBL" id="VCKY01000093">
    <property type="protein sequence ID" value="TMR16093.1"/>
    <property type="molecule type" value="Genomic_DNA"/>
</dbReference>
<dbReference type="GO" id="GO:0003677">
    <property type="term" value="F:DNA binding"/>
    <property type="evidence" value="ECO:0007669"/>
    <property type="project" value="UniProtKB-KW"/>
</dbReference>
<reference evidence="1 2" key="1">
    <citation type="submission" date="2019-05" db="EMBL/GenBank/DDBJ databases">
        <title>Draft genome sequence of Nonomuraea turkmeniaca DSM 43926.</title>
        <authorList>
            <person name="Saricaoglu S."/>
            <person name="Isik K."/>
        </authorList>
    </citation>
    <scope>NUCLEOTIDE SEQUENCE [LARGE SCALE GENOMIC DNA]</scope>
    <source>
        <strain evidence="1 2">DSM 43926</strain>
    </source>
</reference>
<dbReference type="SUPFAM" id="SSF142906">
    <property type="entry name" value="YjbR-like"/>
    <property type="match status" value="1"/>
</dbReference>
<protein>
    <submittedName>
        <fullName evidence="1">MmcQ/YjbR family DNA-binding protein</fullName>
    </submittedName>
</protein>
<dbReference type="InterPro" id="IPR058532">
    <property type="entry name" value="YjbR/MT2646/Rv2570-like"/>
</dbReference>
<proteinExistence type="predicted"/>
<name>A0A5S4FD45_9ACTN</name>
<keyword evidence="1" id="KW-0238">DNA-binding</keyword>
<keyword evidence="2" id="KW-1185">Reference proteome</keyword>
<dbReference type="OrthoDB" id="8479417at2"/>
<dbReference type="Pfam" id="PF04237">
    <property type="entry name" value="YjbR"/>
    <property type="match status" value="1"/>
</dbReference>
<comment type="caution">
    <text evidence="1">The sequence shown here is derived from an EMBL/GenBank/DDBJ whole genome shotgun (WGS) entry which is preliminary data.</text>
</comment>
<dbReference type="Gene3D" id="3.90.1150.30">
    <property type="match status" value="1"/>
</dbReference>
<dbReference type="Proteomes" id="UP000309128">
    <property type="component" value="Unassembled WGS sequence"/>
</dbReference>
<dbReference type="RefSeq" id="WP_138668753.1">
    <property type="nucleotide sequence ID" value="NZ_VCKY01000093.1"/>
</dbReference>
<accession>A0A5S4FD45</accession>
<dbReference type="AlphaFoldDB" id="A0A5S4FD45"/>
<evidence type="ECO:0000313" key="2">
    <source>
        <dbReference type="Proteomes" id="UP000309128"/>
    </source>
</evidence>
<organism evidence="1 2">
    <name type="scientific">Nonomuraea turkmeniaca</name>
    <dbReference type="NCBI Taxonomy" id="103838"/>
    <lineage>
        <taxon>Bacteria</taxon>
        <taxon>Bacillati</taxon>
        <taxon>Actinomycetota</taxon>
        <taxon>Actinomycetes</taxon>
        <taxon>Streptosporangiales</taxon>
        <taxon>Streptosporangiaceae</taxon>
        <taxon>Nonomuraea</taxon>
    </lineage>
</organism>
<gene>
    <name evidence="1" type="ORF">ETD86_25830</name>
</gene>
<evidence type="ECO:0000313" key="1">
    <source>
        <dbReference type="EMBL" id="TMR16093.1"/>
    </source>
</evidence>
<sequence length="134" mass="14494">MAGGWTDGDVVRVRGRLAELVGGLPGVVAEDSFGHVGLVLGRKRIAWLLVDHHGDGRLTLAVKAPPGELETLMAADPARYFRPAYVKSWVGVELHEVEPDWAEIGALLEQAWRMTAGKRAVAAYDAEHPRAHGP</sequence>